<dbReference type="InterPro" id="IPR004045">
    <property type="entry name" value="Glutathione_S-Trfase_N"/>
</dbReference>
<dbReference type="SFLD" id="SFLDG00358">
    <property type="entry name" value="Main_(cytGST)"/>
    <property type="match status" value="1"/>
</dbReference>
<accession>A0ABD1EUR5</accession>
<feature type="domain" description="GST C-terminal" evidence="3">
    <location>
        <begin position="88"/>
        <end position="209"/>
    </location>
</feature>
<evidence type="ECO:0000259" key="3">
    <source>
        <dbReference type="PROSITE" id="PS50405"/>
    </source>
</evidence>
<comment type="caution">
    <text evidence="4">The sequence shown here is derived from an EMBL/GenBank/DDBJ whole genome shotgun (WGS) entry which is preliminary data.</text>
</comment>
<dbReference type="SFLD" id="SFLDG01153">
    <property type="entry name" value="Main.4:_Theta-like"/>
    <property type="match status" value="1"/>
</dbReference>
<dbReference type="Pfam" id="PF13417">
    <property type="entry name" value="GST_N_3"/>
    <property type="match status" value="1"/>
</dbReference>
<gene>
    <name evidence="4" type="ORF">ABEB36_007497</name>
</gene>
<keyword evidence="5" id="KW-1185">Reference proteome</keyword>
<evidence type="ECO:0000256" key="1">
    <source>
        <dbReference type="ARBA" id="ARBA00011738"/>
    </source>
</evidence>
<dbReference type="InterPro" id="IPR040079">
    <property type="entry name" value="Glutathione_S-Trfase"/>
</dbReference>
<proteinExistence type="predicted"/>
<dbReference type="Proteomes" id="UP001566132">
    <property type="component" value="Unassembled WGS sequence"/>
</dbReference>
<organism evidence="4 5">
    <name type="scientific">Hypothenemus hampei</name>
    <name type="common">Coffee berry borer</name>
    <dbReference type="NCBI Taxonomy" id="57062"/>
    <lineage>
        <taxon>Eukaryota</taxon>
        <taxon>Metazoa</taxon>
        <taxon>Ecdysozoa</taxon>
        <taxon>Arthropoda</taxon>
        <taxon>Hexapoda</taxon>
        <taxon>Insecta</taxon>
        <taxon>Pterygota</taxon>
        <taxon>Neoptera</taxon>
        <taxon>Endopterygota</taxon>
        <taxon>Coleoptera</taxon>
        <taxon>Polyphaga</taxon>
        <taxon>Cucujiformia</taxon>
        <taxon>Curculionidae</taxon>
        <taxon>Scolytinae</taxon>
        <taxon>Hypothenemus</taxon>
    </lineage>
</organism>
<dbReference type="EMBL" id="JBDJPC010000005">
    <property type="protein sequence ID" value="KAL1502343.1"/>
    <property type="molecule type" value="Genomic_DNA"/>
</dbReference>
<comment type="subunit">
    <text evidence="1">Homodimer.</text>
</comment>
<dbReference type="PANTHER" id="PTHR43969:SF9">
    <property type="entry name" value="GLUTATHIONE S TRANSFERASE D10, ISOFORM A-RELATED"/>
    <property type="match status" value="1"/>
</dbReference>
<dbReference type="InterPro" id="IPR036282">
    <property type="entry name" value="Glutathione-S-Trfase_C_sf"/>
</dbReference>
<evidence type="ECO:0000313" key="5">
    <source>
        <dbReference type="Proteomes" id="UP001566132"/>
    </source>
</evidence>
<dbReference type="Pfam" id="PF00043">
    <property type="entry name" value="GST_C"/>
    <property type="match status" value="1"/>
</dbReference>
<dbReference type="SFLD" id="SFLDS00019">
    <property type="entry name" value="Glutathione_Transferase_(cytos"/>
    <property type="match status" value="1"/>
</dbReference>
<dbReference type="FunFam" id="1.20.1050.10:FF:000007">
    <property type="entry name" value="Glutathione S-transferase 1-1"/>
    <property type="match status" value="1"/>
</dbReference>
<dbReference type="CDD" id="cd03045">
    <property type="entry name" value="GST_N_Delta_Epsilon"/>
    <property type="match status" value="1"/>
</dbReference>
<sequence length="216" mass="24797">MTIVLYYFEASPPVRSVLMTINILGINVQLIRVNLSKEEQLQEEFLKVNPTHTVPTLDDNGFIVWDSHAIIQYLADKYSKDDHFYPINLEKRTLVNQMLFFDTSIIFPSLALAVRPVYYDGATSVPKEKLDVIDSSLGFLEVLLKDKEFVTGSHLTIADICLLATVSTINIFYPLQVEKYPKTKNWFDSLKKSSFYQANLDGIQKFTDMFLPLLKE</sequence>
<dbReference type="AlphaFoldDB" id="A0ABD1EUR5"/>
<dbReference type="Gene3D" id="1.20.1050.10">
    <property type="match status" value="1"/>
</dbReference>
<dbReference type="CDD" id="cd03177">
    <property type="entry name" value="GST_C_Delta_Epsilon"/>
    <property type="match status" value="1"/>
</dbReference>
<dbReference type="PROSITE" id="PS50404">
    <property type="entry name" value="GST_NTER"/>
    <property type="match status" value="1"/>
</dbReference>
<dbReference type="SUPFAM" id="SSF47616">
    <property type="entry name" value="GST C-terminal domain-like"/>
    <property type="match status" value="1"/>
</dbReference>
<reference evidence="4 5" key="1">
    <citation type="submission" date="2024-05" db="EMBL/GenBank/DDBJ databases">
        <title>Genetic variation in Jamaican populations of the coffee berry borer (Hypothenemus hampei).</title>
        <authorList>
            <person name="Errbii M."/>
            <person name="Myrie A."/>
        </authorList>
    </citation>
    <scope>NUCLEOTIDE SEQUENCE [LARGE SCALE GENOMIC DNA]</scope>
    <source>
        <strain evidence="4">JA-Hopewell-2020-01-JO</strain>
        <tissue evidence="4">Whole body</tissue>
    </source>
</reference>
<dbReference type="InterPro" id="IPR004046">
    <property type="entry name" value="GST_C"/>
</dbReference>
<name>A0ABD1EUR5_HYPHA</name>
<evidence type="ECO:0008006" key="6">
    <source>
        <dbReference type="Google" id="ProtNLM"/>
    </source>
</evidence>
<dbReference type="PROSITE" id="PS50405">
    <property type="entry name" value="GST_CTER"/>
    <property type="match status" value="1"/>
</dbReference>
<protein>
    <recommendedName>
        <fullName evidence="6">Glutathione transferase</fullName>
    </recommendedName>
</protein>
<dbReference type="GO" id="GO:0003824">
    <property type="term" value="F:catalytic activity"/>
    <property type="evidence" value="ECO:0007669"/>
    <property type="project" value="UniProtKB-ARBA"/>
</dbReference>
<dbReference type="FunFam" id="3.40.30.10:FF:000034">
    <property type="entry name" value="glutathione S-transferase 1"/>
    <property type="match status" value="1"/>
</dbReference>
<dbReference type="InterPro" id="IPR010987">
    <property type="entry name" value="Glutathione-S-Trfase_C-like"/>
</dbReference>
<evidence type="ECO:0000259" key="2">
    <source>
        <dbReference type="PROSITE" id="PS50404"/>
    </source>
</evidence>
<dbReference type="SUPFAM" id="SSF52833">
    <property type="entry name" value="Thioredoxin-like"/>
    <property type="match status" value="1"/>
</dbReference>
<feature type="domain" description="GST N-terminal" evidence="2">
    <location>
        <begin position="1"/>
        <end position="82"/>
    </location>
</feature>
<evidence type="ECO:0000313" key="4">
    <source>
        <dbReference type="EMBL" id="KAL1502343.1"/>
    </source>
</evidence>
<dbReference type="PANTHER" id="PTHR43969">
    <property type="entry name" value="GLUTATHIONE S TRANSFERASE D10, ISOFORM A-RELATED"/>
    <property type="match status" value="1"/>
</dbReference>
<dbReference type="InterPro" id="IPR036249">
    <property type="entry name" value="Thioredoxin-like_sf"/>
</dbReference>
<dbReference type="Gene3D" id="3.40.30.10">
    <property type="entry name" value="Glutaredoxin"/>
    <property type="match status" value="1"/>
</dbReference>